<evidence type="ECO:0000313" key="2">
    <source>
        <dbReference type="Proteomes" id="UP000241538"/>
    </source>
</evidence>
<dbReference type="Proteomes" id="UP000241538">
    <property type="component" value="Chromosome"/>
</dbReference>
<proteinExistence type="predicted"/>
<evidence type="ECO:0000313" key="1">
    <source>
        <dbReference type="EMBL" id="AVV37756.1"/>
    </source>
</evidence>
<dbReference type="AlphaFoldDB" id="A0AAN1NRG2"/>
<dbReference type="EMBL" id="CP028349">
    <property type="protein sequence ID" value="AVV37756.1"/>
    <property type="molecule type" value="Genomic_DNA"/>
</dbReference>
<sequence length="64" mass="7406">MLNVTGNDYRQAYKMGYPVCDEQKTGFVIARTVVHACRLGAKRFYACGFKRINFSALKMSERRH</sequence>
<accession>A0AAN1NRG2</accession>
<gene>
    <name evidence="1" type="ORF">C9381_11385</name>
</gene>
<name>A0AAN1NRG2_9GAMM</name>
<reference evidence="1 2" key="1">
    <citation type="journal article" date="2018" name="Int J Genomics">
        <title>Comparative Genomics Analysis of Plasmid pPV989-94 from a Clinical Isolate of Pantoea vagans PV989.</title>
        <authorList>
            <person name="Xu L."/>
            <person name="Yin M."/>
            <person name="Zhu T."/>
            <person name="Lu J."/>
            <person name="Bao Q."/>
        </authorList>
    </citation>
    <scope>NUCLEOTIDE SEQUENCE [LARGE SCALE GENOMIC DNA]</scope>
    <source>
        <strain evidence="1 2">PV989</strain>
    </source>
</reference>
<organism evidence="1 2">
    <name type="scientific">Pantoea vagans</name>
    <dbReference type="NCBI Taxonomy" id="470934"/>
    <lineage>
        <taxon>Bacteria</taxon>
        <taxon>Pseudomonadati</taxon>
        <taxon>Pseudomonadota</taxon>
        <taxon>Gammaproteobacteria</taxon>
        <taxon>Enterobacterales</taxon>
        <taxon>Erwiniaceae</taxon>
        <taxon>Pantoea</taxon>
    </lineage>
</organism>
<protein>
    <submittedName>
        <fullName evidence="1">Uncharacterized protein</fullName>
    </submittedName>
</protein>